<proteinExistence type="predicted"/>
<organism evidence="1 2">
    <name type="scientific">Acorus calamus</name>
    <name type="common">Sweet flag</name>
    <dbReference type="NCBI Taxonomy" id="4465"/>
    <lineage>
        <taxon>Eukaryota</taxon>
        <taxon>Viridiplantae</taxon>
        <taxon>Streptophyta</taxon>
        <taxon>Embryophyta</taxon>
        <taxon>Tracheophyta</taxon>
        <taxon>Spermatophyta</taxon>
        <taxon>Magnoliopsida</taxon>
        <taxon>Liliopsida</taxon>
        <taxon>Acoraceae</taxon>
        <taxon>Acorus</taxon>
    </lineage>
</organism>
<dbReference type="Proteomes" id="UP001180020">
    <property type="component" value="Unassembled WGS sequence"/>
</dbReference>
<dbReference type="SUPFAM" id="SSF51197">
    <property type="entry name" value="Clavaminate synthase-like"/>
    <property type="match status" value="1"/>
</dbReference>
<reference evidence="1" key="1">
    <citation type="journal article" date="2023" name="Nat. Commun.">
        <title>Diploid and tetraploid genomes of Acorus and the evolution of monocots.</title>
        <authorList>
            <person name="Ma L."/>
            <person name="Liu K.W."/>
            <person name="Li Z."/>
            <person name="Hsiao Y.Y."/>
            <person name="Qi Y."/>
            <person name="Fu T."/>
            <person name="Tang G.D."/>
            <person name="Zhang D."/>
            <person name="Sun W.H."/>
            <person name="Liu D.K."/>
            <person name="Li Y."/>
            <person name="Chen G.Z."/>
            <person name="Liu X.D."/>
            <person name="Liao X.Y."/>
            <person name="Jiang Y.T."/>
            <person name="Yu X."/>
            <person name="Hao Y."/>
            <person name="Huang J."/>
            <person name="Zhao X.W."/>
            <person name="Ke S."/>
            <person name="Chen Y.Y."/>
            <person name="Wu W.L."/>
            <person name="Hsu J.L."/>
            <person name="Lin Y.F."/>
            <person name="Huang M.D."/>
            <person name="Li C.Y."/>
            <person name="Huang L."/>
            <person name="Wang Z.W."/>
            <person name="Zhao X."/>
            <person name="Zhong W.Y."/>
            <person name="Peng D.H."/>
            <person name="Ahmad S."/>
            <person name="Lan S."/>
            <person name="Zhang J.S."/>
            <person name="Tsai W.C."/>
            <person name="Van de Peer Y."/>
            <person name="Liu Z.J."/>
        </authorList>
    </citation>
    <scope>NUCLEOTIDE SEQUENCE</scope>
    <source>
        <strain evidence="1">CP</strain>
    </source>
</reference>
<dbReference type="Gene3D" id="2.60.120.330">
    <property type="entry name" value="B-lactam Antibiotic, Isopenicillin N Synthase, Chain"/>
    <property type="match status" value="1"/>
</dbReference>
<dbReference type="AlphaFoldDB" id="A0AAV9EHV1"/>
<accession>A0AAV9EHV1</accession>
<name>A0AAV9EHV1_ACOCL</name>
<reference evidence="1" key="2">
    <citation type="submission" date="2023-06" db="EMBL/GenBank/DDBJ databases">
        <authorList>
            <person name="Ma L."/>
            <person name="Liu K.-W."/>
            <person name="Li Z."/>
            <person name="Hsiao Y.-Y."/>
            <person name="Qi Y."/>
            <person name="Fu T."/>
            <person name="Tang G."/>
            <person name="Zhang D."/>
            <person name="Sun W.-H."/>
            <person name="Liu D.-K."/>
            <person name="Li Y."/>
            <person name="Chen G.-Z."/>
            <person name="Liu X.-D."/>
            <person name="Liao X.-Y."/>
            <person name="Jiang Y.-T."/>
            <person name="Yu X."/>
            <person name="Hao Y."/>
            <person name="Huang J."/>
            <person name="Zhao X.-W."/>
            <person name="Ke S."/>
            <person name="Chen Y.-Y."/>
            <person name="Wu W.-L."/>
            <person name="Hsu J.-L."/>
            <person name="Lin Y.-F."/>
            <person name="Huang M.-D."/>
            <person name="Li C.-Y."/>
            <person name="Huang L."/>
            <person name="Wang Z.-W."/>
            <person name="Zhao X."/>
            <person name="Zhong W.-Y."/>
            <person name="Peng D.-H."/>
            <person name="Ahmad S."/>
            <person name="Lan S."/>
            <person name="Zhang J.-S."/>
            <person name="Tsai W.-C."/>
            <person name="Van De Peer Y."/>
            <person name="Liu Z.-J."/>
        </authorList>
    </citation>
    <scope>NUCLEOTIDE SEQUENCE</scope>
    <source>
        <strain evidence="1">CP</strain>
        <tissue evidence="1">Leaves</tissue>
    </source>
</reference>
<evidence type="ECO:0000313" key="1">
    <source>
        <dbReference type="EMBL" id="KAK1312852.1"/>
    </source>
</evidence>
<keyword evidence="2" id="KW-1185">Reference proteome</keyword>
<comment type="caution">
    <text evidence="1">The sequence shown here is derived from an EMBL/GenBank/DDBJ whole genome shotgun (WGS) entry which is preliminary data.</text>
</comment>
<evidence type="ECO:0000313" key="2">
    <source>
        <dbReference type="Proteomes" id="UP001180020"/>
    </source>
</evidence>
<sequence>MPGTTCLVLRAWSNGRILTVKHRVVLSPKKEQYSFESFLLPNYDVVVKVAEELVDESHPLRYKAVNYVDYVRYVEAHF</sequence>
<protein>
    <submittedName>
        <fullName evidence="1">Uncharacterized protein</fullName>
    </submittedName>
</protein>
<dbReference type="InterPro" id="IPR027443">
    <property type="entry name" value="IPNS-like_sf"/>
</dbReference>
<gene>
    <name evidence="1" type="ORF">QJS10_CPA07g00544</name>
</gene>
<dbReference type="EMBL" id="JAUJYO010000007">
    <property type="protein sequence ID" value="KAK1312852.1"/>
    <property type="molecule type" value="Genomic_DNA"/>
</dbReference>